<dbReference type="EMBL" id="JACIDV010000016">
    <property type="protein sequence ID" value="MBB3948230.1"/>
    <property type="molecule type" value="Genomic_DNA"/>
</dbReference>
<keyword evidence="3" id="KW-1185">Reference proteome</keyword>
<evidence type="ECO:0000313" key="2">
    <source>
        <dbReference type="EMBL" id="MBB3948230.1"/>
    </source>
</evidence>
<dbReference type="Proteomes" id="UP000565286">
    <property type="component" value="Unassembled WGS sequence"/>
</dbReference>
<dbReference type="RefSeq" id="WP_412762997.1">
    <property type="nucleotide sequence ID" value="NZ_JACIDV010000016.1"/>
</dbReference>
<reference evidence="2 3" key="1">
    <citation type="submission" date="2020-08" db="EMBL/GenBank/DDBJ databases">
        <title>Genomic Encyclopedia of Type Strains, Phase IV (KMG-IV): sequencing the most valuable type-strain genomes for metagenomic binning, comparative biology and taxonomic classification.</title>
        <authorList>
            <person name="Goeker M."/>
        </authorList>
    </citation>
    <scope>NUCLEOTIDE SEQUENCE [LARGE SCALE GENOMIC DNA]</scope>
    <source>
        <strain evidence="2 3">DSM 26438</strain>
    </source>
</reference>
<protein>
    <submittedName>
        <fullName evidence="2">Uncharacterized protein</fullName>
    </submittedName>
</protein>
<proteinExistence type="predicted"/>
<sequence>MDEKRTKPLDIDDDDVADFETDRELHGKPDELAPDESTNLRAMRQAARQHEDAFIVSTDLEDDDQRDAAPGTREQP</sequence>
<feature type="compositionally biased region" description="Basic and acidic residues" evidence="1">
    <location>
        <begin position="1"/>
        <end position="10"/>
    </location>
</feature>
<feature type="region of interest" description="Disordered" evidence="1">
    <location>
        <begin position="1"/>
        <end position="76"/>
    </location>
</feature>
<feature type="compositionally biased region" description="Basic and acidic residues" evidence="1">
    <location>
        <begin position="20"/>
        <end position="31"/>
    </location>
</feature>
<comment type="caution">
    <text evidence="2">The sequence shown here is derived from an EMBL/GenBank/DDBJ whole genome shotgun (WGS) entry which is preliminary data.</text>
</comment>
<accession>A0A7W6G3V4</accession>
<evidence type="ECO:0000313" key="3">
    <source>
        <dbReference type="Proteomes" id="UP000565286"/>
    </source>
</evidence>
<name>A0A7W6G3V4_9HYPH</name>
<organism evidence="2 3">
    <name type="scientific">Rhizobium skierniewicense</name>
    <dbReference type="NCBI Taxonomy" id="984260"/>
    <lineage>
        <taxon>Bacteria</taxon>
        <taxon>Pseudomonadati</taxon>
        <taxon>Pseudomonadota</taxon>
        <taxon>Alphaproteobacteria</taxon>
        <taxon>Hyphomicrobiales</taxon>
        <taxon>Rhizobiaceae</taxon>
        <taxon>Rhizobium/Agrobacterium group</taxon>
        <taxon>Rhizobium</taxon>
    </lineage>
</organism>
<gene>
    <name evidence="2" type="ORF">GGQ73_004206</name>
</gene>
<evidence type="ECO:0000256" key="1">
    <source>
        <dbReference type="SAM" id="MobiDB-lite"/>
    </source>
</evidence>
<dbReference type="AlphaFoldDB" id="A0A7W6G3V4"/>